<evidence type="ECO:0000313" key="9">
    <source>
        <dbReference type="EMBL" id="MDN5213124.1"/>
    </source>
</evidence>
<dbReference type="Gene3D" id="3.20.20.80">
    <property type="entry name" value="Glycosidases"/>
    <property type="match status" value="1"/>
</dbReference>
<feature type="domain" description="Glycoside hydrolase family 29 N-terminal" evidence="7">
    <location>
        <begin position="15"/>
        <end position="380"/>
    </location>
</feature>
<evidence type="ECO:0000256" key="4">
    <source>
        <dbReference type="ARBA" id="ARBA00022729"/>
    </source>
</evidence>
<feature type="domain" description="Alpha-L-fucosidase C-terminal" evidence="8">
    <location>
        <begin position="409"/>
        <end position="488"/>
    </location>
</feature>
<comment type="function">
    <text evidence="1">Alpha-L-fucosidase is responsible for hydrolyzing the alpha-1,6-linked fucose joined to the reducing-end N-acetylglucosamine of the carbohydrate moieties of glycoproteins.</text>
</comment>
<dbReference type="RefSeq" id="WP_346758464.1">
    <property type="nucleotide sequence ID" value="NZ_JAUJEB010000002.1"/>
</dbReference>
<evidence type="ECO:0000313" key="10">
    <source>
        <dbReference type="Proteomes" id="UP001172083"/>
    </source>
</evidence>
<evidence type="ECO:0000256" key="6">
    <source>
        <dbReference type="ARBA" id="ARBA00023295"/>
    </source>
</evidence>
<dbReference type="InterPro" id="IPR017853">
    <property type="entry name" value="GH"/>
</dbReference>
<evidence type="ECO:0000259" key="8">
    <source>
        <dbReference type="Pfam" id="PF16757"/>
    </source>
</evidence>
<keyword evidence="4" id="KW-0732">Signal</keyword>
<comment type="caution">
    <text evidence="9">The sequence shown here is derived from an EMBL/GenBank/DDBJ whole genome shotgun (WGS) entry which is preliminary data.</text>
</comment>
<sequence>MRKTVFLALVGLVLSHAVVAQERYEANWESLKKYEVPEWFRDIKFGIFIHWGPYAVPAFENEWYGHNMYREFKTDKKGNVVRNSSKVYKHHKKKYGDPGKFGYKDFIPDFNGKNFNAAAWMDLFEEAGAKYVVPVGEHCDGFAMYNSKHTRWNAVNMGPKRDIVGELFAEARKRGIKTGVSSHFAYGWNWWHYKKGYDTTDPKYSDFYGTPHDANDPSTPEYMDTWYYRAMDMVDTYDPDLLWFDFGICKPEWQNHLKKLTAAYYNKAIDNGKEVVLNYKNISYRPIPDGAAVLDVESGKLDRIRELPWQTDMSMGQSRWGWTVPWATTPPNELIIDLVDVVSKNGCLLLNVAPDAGGNISDDQVACLKEIGAWLKVNGEGIYKTRPFTVFGQGPTNASMVLHGNLKGQNDFKTGDIRYTQKGQNIYAFLLKWPENQTIRLKAFDPEMHIVQEKVTAVEIMGHKKPLKYRISEEGLIIELPKQNPVKHVAGIKIVLEQAPSDIF</sequence>
<keyword evidence="5" id="KW-0378">Hydrolase</keyword>
<protein>
    <recommendedName>
        <fullName evidence="3">alpha-L-fucosidase</fullName>
        <ecNumber evidence="3">3.2.1.51</ecNumber>
    </recommendedName>
</protein>
<dbReference type="EC" id="3.2.1.51" evidence="3"/>
<dbReference type="Pfam" id="PF01120">
    <property type="entry name" value="Alpha_L_fucos"/>
    <property type="match status" value="1"/>
</dbReference>
<keyword evidence="6" id="KW-0326">Glycosidase</keyword>
<evidence type="ECO:0000259" key="7">
    <source>
        <dbReference type="Pfam" id="PF01120"/>
    </source>
</evidence>
<name>A0ABT8L5V8_9BACT</name>
<gene>
    <name evidence="9" type="ORF">QQ020_13740</name>
</gene>
<dbReference type="Pfam" id="PF16757">
    <property type="entry name" value="Fucosidase_C"/>
    <property type="match status" value="1"/>
</dbReference>
<dbReference type="InterPro" id="IPR000933">
    <property type="entry name" value="Glyco_hydro_29"/>
</dbReference>
<dbReference type="EMBL" id="JAUJEB010000002">
    <property type="protein sequence ID" value="MDN5213124.1"/>
    <property type="molecule type" value="Genomic_DNA"/>
</dbReference>
<dbReference type="InterPro" id="IPR016286">
    <property type="entry name" value="FUC_metazoa-typ"/>
</dbReference>
<accession>A0ABT8L5V8</accession>
<dbReference type="Gene3D" id="2.60.40.1180">
    <property type="entry name" value="Golgi alpha-mannosidase II"/>
    <property type="match status" value="1"/>
</dbReference>
<dbReference type="PRINTS" id="PR00741">
    <property type="entry name" value="GLHYDRLASE29"/>
</dbReference>
<dbReference type="PANTHER" id="PTHR10030:SF37">
    <property type="entry name" value="ALPHA-L-FUCOSIDASE-RELATED"/>
    <property type="match status" value="1"/>
</dbReference>
<keyword evidence="10" id="KW-1185">Reference proteome</keyword>
<dbReference type="PIRSF" id="PIRSF001092">
    <property type="entry name" value="Alpha-L-fucosidase"/>
    <property type="match status" value="1"/>
</dbReference>
<dbReference type="SMART" id="SM00812">
    <property type="entry name" value="Alpha_L_fucos"/>
    <property type="match status" value="1"/>
</dbReference>
<dbReference type="InterPro" id="IPR031919">
    <property type="entry name" value="Fucosidase_C"/>
</dbReference>
<dbReference type="InterPro" id="IPR057739">
    <property type="entry name" value="Glyco_hydro_29_N"/>
</dbReference>
<proteinExistence type="inferred from homology"/>
<evidence type="ECO:0000256" key="5">
    <source>
        <dbReference type="ARBA" id="ARBA00022801"/>
    </source>
</evidence>
<evidence type="ECO:0000256" key="1">
    <source>
        <dbReference type="ARBA" id="ARBA00004071"/>
    </source>
</evidence>
<dbReference type="Proteomes" id="UP001172083">
    <property type="component" value="Unassembled WGS sequence"/>
</dbReference>
<evidence type="ECO:0000256" key="2">
    <source>
        <dbReference type="ARBA" id="ARBA00007951"/>
    </source>
</evidence>
<dbReference type="SUPFAM" id="SSF51445">
    <property type="entry name" value="(Trans)glycosidases"/>
    <property type="match status" value="1"/>
</dbReference>
<evidence type="ECO:0000256" key="3">
    <source>
        <dbReference type="ARBA" id="ARBA00012662"/>
    </source>
</evidence>
<dbReference type="PANTHER" id="PTHR10030">
    <property type="entry name" value="ALPHA-L-FUCOSIDASE"/>
    <property type="match status" value="1"/>
</dbReference>
<organism evidence="9 10">
    <name type="scientific">Agaribacillus aureus</name>
    <dbReference type="NCBI Taxonomy" id="3051825"/>
    <lineage>
        <taxon>Bacteria</taxon>
        <taxon>Pseudomonadati</taxon>
        <taxon>Bacteroidota</taxon>
        <taxon>Cytophagia</taxon>
        <taxon>Cytophagales</taxon>
        <taxon>Splendidivirgaceae</taxon>
        <taxon>Agaribacillus</taxon>
    </lineage>
</organism>
<reference evidence="9" key="1">
    <citation type="submission" date="2023-06" db="EMBL/GenBank/DDBJ databases">
        <title>Genomic of Agaribacillus aureum.</title>
        <authorList>
            <person name="Wang G."/>
        </authorList>
    </citation>
    <scope>NUCLEOTIDE SEQUENCE</scope>
    <source>
        <strain evidence="9">BMA12</strain>
    </source>
</reference>
<dbReference type="InterPro" id="IPR013780">
    <property type="entry name" value="Glyco_hydro_b"/>
</dbReference>
<comment type="similarity">
    <text evidence="2">Belongs to the glycosyl hydrolase 29 family.</text>
</comment>